<comment type="caution">
    <text evidence="2">The sequence shown here is derived from an EMBL/GenBank/DDBJ whole genome shotgun (WGS) entry which is preliminary data.</text>
</comment>
<keyword evidence="3" id="KW-1185">Reference proteome</keyword>
<reference evidence="2 3" key="1">
    <citation type="journal article" date="2020" name="Nat. Commun.">
        <title>Genome of Tripterygium wilfordii and identification of cytochrome P450 involved in triptolide biosynthesis.</title>
        <authorList>
            <person name="Tu L."/>
            <person name="Su P."/>
            <person name="Zhang Z."/>
            <person name="Gao L."/>
            <person name="Wang J."/>
            <person name="Hu T."/>
            <person name="Zhou J."/>
            <person name="Zhang Y."/>
            <person name="Zhao Y."/>
            <person name="Liu Y."/>
            <person name="Song Y."/>
            <person name="Tong Y."/>
            <person name="Lu Y."/>
            <person name="Yang J."/>
            <person name="Xu C."/>
            <person name="Jia M."/>
            <person name="Peters R.J."/>
            <person name="Huang L."/>
            <person name="Gao W."/>
        </authorList>
    </citation>
    <scope>NUCLEOTIDE SEQUENCE [LARGE SCALE GENOMIC DNA]</scope>
    <source>
        <strain evidence="3">cv. XIE 37</strain>
        <tissue evidence="2">Leaf</tissue>
    </source>
</reference>
<dbReference type="PANTHER" id="PTHR31476:SF16">
    <property type="entry name" value="F14O23.23 PROTEIN"/>
    <property type="match status" value="1"/>
</dbReference>
<gene>
    <name evidence="2" type="ORF">HS088_TW23G00346</name>
</gene>
<feature type="domain" description="PORR" evidence="1">
    <location>
        <begin position="21"/>
        <end position="218"/>
    </location>
</feature>
<evidence type="ECO:0000313" key="2">
    <source>
        <dbReference type="EMBL" id="KAF5725621.1"/>
    </source>
</evidence>
<dbReference type="Pfam" id="PF11955">
    <property type="entry name" value="PORR"/>
    <property type="match status" value="1"/>
</dbReference>
<sequence length="221" mass="25063">MSASSPFSALSLSPRLTPVNFTVLEFPVGIGIHPHIKLKPEVLNLDVEENLVYESNHYRQNVADRLFKLLMISRINRIPLRIVDTLKWNLGLPQDYVQSLVPEFPDYFRVTDGGSSTSCGLNSDLNLELVCWRTELTVSAIEKKEKGYEKGMPIVFPMHFSGGAEMDKKMKKWVDDWQRLPYISPCENACHLGPNTDESDRWAVAVMHEVLNLFVGNSVRG</sequence>
<organism evidence="2 3">
    <name type="scientific">Tripterygium wilfordii</name>
    <name type="common">Thunder God vine</name>
    <dbReference type="NCBI Taxonomy" id="458696"/>
    <lineage>
        <taxon>Eukaryota</taxon>
        <taxon>Viridiplantae</taxon>
        <taxon>Streptophyta</taxon>
        <taxon>Embryophyta</taxon>
        <taxon>Tracheophyta</taxon>
        <taxon>Spermatophyta</taxon>
        <taxon>Magnoliopsida</taxon>
        <taxon>eudicotyledons</taxon>
        <taxon>Gunneridae</taxon>
        <taxon>Pentapetalae</taxon>
        <taxon>rosids</taxon>
        <taxon>fabids</taxon>
        <taxon>Celastrales</taxon>
        <taxon>Celastraceae</taxon>
        <taxon>Tripterygium</taxon>
    </lineage>
</organism>
<dbReference type="InterPro" id="IPR045040">
    <property type="entry name" value="PORR_fam"/>
</dbReference>
<protein>
    <recommendedName>
        <fullName evidence="1">PORR domain-containing protein</fullName>
    </recommendedName>
</protein>
<evidence type="ECO:0000313" key="3">
    <source>
        <dbReference type="Proteomes" id="UP000593562"/>
    </source>
</evidence>
<dbReference type="InParanoid" id="A0A7J7BUS7"/>
<proteinExistence type="predicted"/>
<dbReference type="GO" id="GO:0003723">
    <property type="term" value="F:RNA binding"/>
    <property type="evidence" value="ECO:0007669"/>
    <property type="project" value="InterPro"/>
</dbReference>
<evidence type="ECO:0000259" key="1">
    <source>
        <dbReference type="Pfam" id="PF11955"/>
    </source>
</evidence>
<dbReference type="PANTHER" id="PTHR31476">
    <property type="entry name" value="PROTEIN WHAT'S THIS FACTOR 1 HOMOLOG, CHLOROPLASTIC"/>
    <property type="match status" value="1"/>
</dbReference>
<name>A0A7J7BUS7_TRIWF</name>
<dbReference type="EMBL" id="JAAARO010000023">
    <property type="protein sequence ID" value="KAF5725621.1"/>
    <property type="molecule type" value="Genomic_DNA"/>
</dbReference>
<dbReference type="AlphaFoldDB" id="A0A7J7BUS7"/>
<dbReference type="InterPro" id="IPR021099">
    <property type="entry name" value="PORR_domain"/>
</dbReference>
<accession>A0A7J7BUS7</accession>
<dbReference type="Proteomes" id="UP000593562">
    <property type="component" value="Unassembled WGS sequence"/>
</dbReference>